<gene>
    <name evidence="1" type="ORF">LR48_Vigan511s000500</name>
</gene>
<reference evidence="2" key="1">
    <citation type="journal article" date="2015" name="Proc. Natl. Acad. Sci. U.S.A.">
        <title>Genome sequencing of adzuki bean (Vigna angularis) provides insight into high starch and low fat accumulation and domestication.</title>
        <authorList>
            <person name="Yang K."/>
            <person name="Tian Z."/>
            <person name="Chen C."/>
            <person name="Luo L."/>
            <person name="Zhao B."/>
            <person name="Wang Z."/>
            <person name="Yu L."/>
            <person name="Li Y."/>
            <person name="Sun Y."/>
            <person name="Li W."/>
            <person name="Chen Y."/>
            <person name="Li Y."/>
            <person name="Zhang Y."/>
            <person name="Ai D."/>
            <person name="Zhao J."/>
            <person name="Shang C."/>
            <person name="Ma Y."/>
            <person name="Wu B."/>
            <person name="Wang M."/>
            <person name="Gao L."/>
            <person name="Sun D."/>
            <person name="Zhang P."/>
            <person name="Guo F."/>
            <person name="Wang W."/>
            <person name="Li Y."/>
            <person name="Wang J."/>
            <person name="Varshney R.K."/>
            <person name="Wang J."/>
            <person name="Ling H.Q."/>
            <person name="Wan P."/>
        </authorList>
    </citation>
    <scope>NUCLEOTIDE SEQUENCE</scope>
    <source>
        <strain evidence="2">cv. Jingnong 6</strain>
    </source>
</reference>
<name>A0A0L9TCD4_PHAAN</name>
<proteinExistence type="predicted"/>
<dbReference type="Gramene" id="KOM28182">
    <property type="protein sequence ID" value="KOM28182"/>
    <property type="gene ID" value="LR48_Vigan511s000500"/>
</dbReference>
<accession>A0A0L9TCD4</accession>
<organism evidence="1 2">
    <name type="scientific">Phaseolus angularis</name>
    <name type="common">Azuki bean</name>
    <name type="synonym">Vigna angularis</name>
    <dbReference type="NCBI Taxonomy" id="3914"/>
    <lineage>
        <taxon>Eukaryota</taxon>
        <taxon>Viridiplantae</taxon>
        <taxon>Streptophyta</taxon>
        <taxon>Embryophyta</taxon>
        <taxon>Tracheophyta</taxon>
        <taxon>Spermatophyta</taxon>
        <taxon>Magnoliopsida</taxon>
        <taxon>eudicotyledons</taxon>
        <taxon>Gunneridae</taxon>
        <taxon>Pentapetalae</taxon>
        <taxon>rosids</taxon>
        <taxon>fabids</taxon>
        <taxon>Fabales</taxon>
        <taxon>Fabaceae</taxon>
        <taxon>Papilionoideae</taxon>
        <taxon>50 kb inversion clade</taxon>
        <taxon>NPAAA clade</taxon>
        <taxon>indigoferoid/millettioid clade</taxon>
        <taxon>Phaseoleae</taxon>
        <taxon>Vigna</taxon>
    </lineage>
</organism>
<dbReference type="AlphaFoldDB" id="A0A0L9TCD4"/>
<dbReference type="EMBL" id="KQ258419">
    <property type="protein sequence ID" value="KOM28182.1"/>
    <property type="molecule type" value="Genomic_DNA"/>
</dbReference>
<evidence type="ECO:0000313" key="1">
    <source>
        <dbReference type="EMBL" id="KOM28182.1"/>
    </source>
</evidence>
<protein>
    <submittedName>
        <fullName evidence="1">Uncharacterized protein</fullName>
    </submittedName>
</protein>
<sequence length="118" mass="12947">MAPRPPLPPPSQPEPTENTVRLEAVLEAMQLQNAALVPSSGNRSSSTERIRGFRVNIWKERSVIPKGSGELYKLTFGLDSWTFVFGTNCPSVRFCDTSVRSLLADRTSKTLAAAALQQ</sequence>
<evidence type="ECO:0000313" key="2">
    <source>
        <dbReference type="Proteomes" id="UP000053144"/>
    </source>
</evidence>
<dbReference type="Proteomes" id="UP000053144">
    <property type="component" value="Unassembled WGS sequence"/>
</dbReference>